<reference evidence="2 3" key="1">
    <citation type="journal article" date="2021" name="Elife">
        <title>Chloroplast acquisition without the gene transfer in kleptoplastic sea slugs, Plakobranchus ocellatus.</title>
        <authorList>
            <person name="Maeda T."/>
            <person name="Takahashi S."/>
            <person name="Yoshida T."/>
            <person name="Shimamura S."/>
            <person name="Takaki Y."/>
            <person name="Nagai Y."/>
            <person name="Toyoda A."/>
            <person name="Suzuki Y."/>
            <person name="Arimoto A."/>
            <person name="Ishii H."/>
            <person name="Satoh N."/>
            <person name="Nishiyama T."/>
            <person name="Hasebe M."/>
            <person name="Maruyama T."/>
            <person name="Minagawa J."/>
            <person name="Obokata J."/>
            <person name="Shigenobu S."/>
        </authorList>
    </citation>
    <scope>NUCLEOTIDE SEQUENCE [LARGE SCALE GENOMIC DNA]</scope>
</reference>
<evidence type="ECO:0000313" key="2">
    <source>
        <dbReference type="EMBL" id="GFS25105.1"/>
    </source>
</evidence>
<name>A0AAV4JS24_9GAST</name>
<dbReference type="AlphaFoldDB" id="A0AAV4JS24"/>
<evidence type="ECO:0000256" key="1">
    <source>
        <dbReference type="SAM" id="Phobius"/>
    </source>
</evidence>
<feature type="transmembrane region" description="Helical" evidence="1">
    <location>
        <begin position="7"/>
        <end position="36"/>
    </location>
</feature>
<keyword evidence="1" id="KW-0812">Transmembrane</keyword>
<keyword evidence="1" id="KW-0472">Membrane</keyword>
<evidence type="ECO:0000313" key="3">
    <source>
        <dbReference type="Proteomes" id="UP000762676"/>
    </source>
</evidence>
<proteinExistence type="predicted"/>
<accession>A0AAV4JS24</accession>
<sequence>MMMMMITIIIIIIIIIIVVVVTIVIVVVVVVVAAAASDSFFPTSLTHKQISIIQSLSLIGNTVFEGCSSNGCHYSPPAFSASTFVDYLAKRQPSGCRDVVHQ</sequence>
<keyword evidence="1" id="KW-1133">Transmembrane helix</keyword>
<keyword evidence="3" id="KW-1185">Reference proteome</keyword>
<dbReference type="Proteomes" id="UP000762676">
    <property type="component" value="Unassembled WGS sequence"/>
</dbReference>
<organism evidence="2 3">
    <name type="scientific">Elysia marginata</name>
    <dbReference type="NCBI Taxonomy" id="1093978"/>
    <lineage>
        <taxon>Eukaryota</taxon>
        <taxon>Metazoa</taxon>
        <taxon>Spiralia</taxon>
        <taxon>Lophotrochozoa</taxon>
        <taxon>Mollusca</taxon>
        <taxon>Gastropoda</taxon>
        <taxon>Heterobranchia</taxon>
        <taxon>Euthyneura</taxon>
        <taxon>Panpulmonata</taxon>
        <taxon>Sacoglossa</taxon>
        <taxon>Placobranchoidea</taxon>
        <taxon>Plakobranchidae</taxon>
        <taxon>Elysia</taxon>
    </lineage>
</organism>
<protein>
    <submittedName>
        <fullName evidence="2">Uncharacterized protein</fullName>
    </submittedName>
</protein>
<comment type="caution">
    <text evidence="2">The sequence shown here is derived from an EMBL/GenBank/DDBJ whole genome shotgun (WGS) entry which is preliminary data.</text>
</comment>
<gene>
    <name evidence="2" type="ORF">ElyMa_003433000</name>
</gene>
<dbReference type="EMBL" id="BMAT01007045">
    <property type="protein sequence ID" value="GFS25105.1"/>
    <property type="molecule type" value="Genomic_DNA"/>
</dbReference>